<protein>
    <submittedName>
        <fullName evidence="1">Uncharacterized protein</fullName>
    </submittedName>
</protein>
<evidence type="ECO:0000313" key="2">
    <source>
        <dbReference type="Proteomes" id="UP000093000"/>
    </source>
</evidence>
<name>A0A1C7N2G0_9FUNG</name>
<organism evidence="1 2">
    <name type="scientific">Choanephora cucurbitarum</name>
    <dbReference type="NCBI Taxonomy" id="101091"/>
    <lineage>
        <taxon>Eukaryota</taxon>
        <taxon>Fungi</taxon>
        <taxon>Fungi incertae sedis</taxon>
        <taxon>Mucoromycota</taxon>
        <taxon>Mucoromycotina</taxon>
        <taxon>Mucoromycetes</taxon>
        <taxon>Mucorales</taxon>
        <taxon>Mucorineae</taxon>
        <taxon>Choanephoraceae</taxon>
        <taxon>Choanephoroideae</taxon>
        <taxon>Choanephora</taxon>
    </lineage>
</organism>
<evidence type="ECO:0000313" key="1">
    <source>
        <dbReference type="EMBL" id="OBZ83335.1"/>
    </source>
</evidence>
<dbReference type="InParanoid" id="A0A1C7N2G0"/>
<reference evidence="1 2" key="1">
    <citation type="submission" date="2016-03" db="EMBL/GenBank/DDBJ databases">
        <title>Choanephora cucurbitarum.</title>
        <authorList>
            <person name="Min B."/>
            <person name="Park H."/>
            <person name="Park J.-H."/>
            <person name="Shin H.-D."/>
            <person name="Choi I.-G."/>
        </authorList>
    </citation>
    <scope>NUCLEOTIDE SEQUENCE [LARGE SCALE GENOMIC DNA]</scope>
    <source>
        <strain evidence="1 2">KUS-F28377</strain>
    </source>
</reference>
<accession>A0A1C7N2G0</accession>
<dbReference type="AlphaFoldDB" id="A0A1C7N2G0"/>
<dbReference type="Proteomes" id="UP000093000">
    <property type="component" value="Unassembled WGS sequence"/>
</dbReference>
<comment type="caution">
    <text evidence="1">The sequence shown here is derived from an EMBL/GenBank/DDBJ whole genome shotgun (WGS) entry which is preliminary data.</text>
</comment>
<gene>
    <name evidence="1" type="ORF">A0J61_08613</name>
</gene>
<keyword evidence="2" id="KW-1185">Reference proteome</keyword>
<sequence>MSQHQRGDNCMQLHGNTILIHPTPATDIIQPTSTLCFSYRRPKHSFVWCFRPLGSTQIWRVFGKQNQQVLMKHHHQLTQCLDSEDVCKVQEKSVLGSSRMIHVMLREGVAFVLDPEWPEPMTFEITCLPKLTFWQRLKNEWLHRRNMV</sequence>
<dbReference type="OrthoDB" id="2286076at2759"/>
<dbReference type="EMBL" id="LUGH01000681">
    <property type="protein sequence ID" value="OBZ83335.1"/>
    <property type="molecule type" value="Genomic_DNA"/>
</dbReference>
<proteinExistence type="predicted"/>